<evidence type="ECO:0000313" key="2">
    <source>
        <dbReference type="Proteomes" id="UP001185927"/>
    </source>
</evidence>
<evidence type="ECO:0000313" key="1">
    <source>
        <dbReference type="EMBL" id="MDV6270674.1"/>
    </source>
</evidence>
<dbReference type="EMBL" id="JAWLKB010000021">
    <property type="protein sequence ID" value="MDV6270674.1"/>
    <property type="molecule type" value="Genomic_DNA"/>
</dbReference>
<comment type="caution">
    <text evidence="1">The sequence shown here is derived from an EMBL/GenBank/DDBJ whole genome shotgun (WGS) entry which is preliminary data.</text>
</comment>
<reference evidence="1 2" key="1">
    <citation type="submission" date="2023-10" db="EMBL/GenBank/DDBJ databases">
        <title>Development of a sustainable strategy for remediation of hydrocarbon-contaminated territories based on the waste exchange concept.</title>
        <authorList>
            <person name="Krivoruchko A."/>
        </authorList>
    </citation>
    <scope>NUCLEOTIDE SEQUENCE [LARGE SCALE GENOMIC DNA]</scope>
    <source>
        <strain evidence="1 2">IEGM 1203</strain>
    </source>
</reference>
<keyword evidence="2" id="KW-1185">Reference proteome</keyword>
<dbReference type="RefSeq" id="WP_317545133.1">
    <property type="nucleotide sequence ID" value="NZ_JAWLKB010000021.1"/>
</dbReference>
<organism evidence="1 2">
    <name type="scientific">Rhodococcus globerulus</name>
    <dbReference type="NCBI Taxonomy" id="33008"/>
    <lineage>
        <taxon>Bacteria</taxon>
        <taxon>Bacillati</taxon>
        <taxon>Actinomycetota</taxon>
        <taxon>Actinomycetes</taxon>
        <taxon>Mycobacteriales</taxon>
        <taxon>Nocardiaceae</taxon>
        <taxon>Rhodococcus</taxon>
    </lineage>
</organism>
<name>A0ABU4C2F0_RHOGO</name>
<accession>A0ABU4C2F0</accession>
<proteinExistence type="predicted"/>
<gene>
    <name evidence="1" type="ORF">R3Q16_29000</name>
</gene>
<sequence length="136" mass="15311">MSKRRHTPPYETSPASGEEREYSTYFEPWTLRCAASFLAGLIGFQDRGGLRVRSFEVLPNEDTITAVIEYYGNNERPNAVVGYTFLISHLRRMIGNKDDPAAAAFAYLHDMAVQPTIPGDKAPIDGIHWITFPHHS</sequence>
<protein>
    <submittedName>
        <fullName evidence="1">Uncharacterized protein</fullName>
    </submittedName>
</protein>
<dbReference type="Proteomes" id="UP001185927">
    <property type="component" value="Unassembled WGS sequence"/>
</dbReference>